<dbReference type="InterPro" id="IPR008780">
    <property type="entry name" value="Plasmodium_Vir"/>
</dbReference>
<evidence type="ECO:0000313" key="2">
    <source>
        <dbReference type="Proteomes" id="UP000006319"/>
    </source>
</evidence>
<evidence type="ECO:0008006" key="3">
    <source>
        <dbReference type="Google" id="ProtNLM"/>
    </source>
</evidence>
<dbReference type="Proteomes" id="UP000006319">
    <property type="component" value="Unassembled WGS sequence"/>
</dbReference>
<name>K6VJR7_PLACD</name>
<protein>
    <recommendedName>
        <fullName evidence="3">CYIR protein</fullName>
    </recommendedName>
</protein>
<sequence length="244" mass="28281">MKKYSLSSGIIEDVLELSKKRERELPKYNNCFNNISSNSNLHKNEELIKLSIFNVNKDKFHNLLNNTHYLKNCFFKNYFYECVKTYIYLNNQYCFDEKTGISNNKGGCQILSMFRDSYSSFLQDAERKGYELPNLLSSELYDAVSCTLEESKLESHPIASNNSYKSIPYSVSTAIGTMSAIPPILSLIYKFTPAGIWFRSKIKKRTKILDNTYEQIENELFYPSHKNAIINSSNSRYNVAYGRV</sequence>
<dbReference type="Pfam" id="PF05795">
    <property type="entry name" value="Plasmodium_Vir"/>
    <property type="match status" value="1"/>
</dbReference>
<dbReference type="GeneID" id="14696204"/>
<dbReference type="RefSeq" id="XP_004227880.1">
    <property type="nucleotide sequence ID" value="XM_004227832.1"/>
</dbReference>
<accession>K6VJR7</accession>
<dbReference type="KEGG" id="pcy:PCYB_004110"/>
<gene>
    <name evidence="1" type="ORF">PCYB_004110</name>
</gene>
<dbReference type="PhylomeDB" id="K6VJR7"/>
<dbReference type="VEuPathDB" id="PlasmoDB:PCYB_004110"/>
<dbReference type="AlphaFoldDB" id="K6VJR7"/>
<dbReference type="OrthoDB" id="388701at2759"/>
<organism evidence="1 2">
    <name type="scientific">Plasmodium cynomolgi (strain B)</name>
    <dbReference type="NCBI Taxonomy" id="1120755"/>
    <lineage>
        <taxon>Eukaryota</taxon>
        <taxon>Sar</taxon>
        <taxon>Alveolata</taxon>
        <taxon>Apicomplexa</taxon>
        <taxon>Aconoidasida</taxon>
        <taxon>Haemosporida</taxon>
        <taxon>Plasmodiidae</taxon>
        <taxon>Plasmodium</taxon>
        <taxon>Plasmodium (Plasmodium)</taxon>
    </lineage>
</organism>
<keyword evidence="2" id="KW-1185">Reference proteome</keyword>
<reference evidence="1 2" key="1">
    <citation type="journal article" date="2012" name="Nat. Genet.">
        <title>Plasmodium cynomolgi genome sequences provide insight into Plasmodium vivax and the monkey malaria clade.</title>
        <authorList>
            <person name="Tachibana S."/>
            <person name="Sullivan S.A."/>
            <person name="Kawai S."/>
            <person name="Nakamura S."/>
            <person name="Kim H.R."/>
            <person name="Goto N."/>
            <person name="Arisue N."/>
            <person name="Palacpac N.M.Q."/>
            <person name="Honma H."/>
            <person name="Yagi M."/>
            <person name="Tougan T."/>
            <person name="Katakai Y."/>
            <person name="Kaneko O."/>
            <person name="Mita T."/>
            <person name="Kita K."/>
            <person name="Yasutomi Y."/>
            <person name="Sutton P.L."/>
            <person name="Shakhbatyan R."/>
            <person name="Horii T."/>
            <person name="Yasunaga T."/>
            <person name="Barnwell J.W."/>
            <person name="Escalante A.A."/>
            <person name="Carlton J.M."/>
            <person name="Tanabe K."/>
        </authorList>
    </citation>
    <scope>NUCLEOTIDE SEQUENCE [LARGE SCALE GENOMIC DNA]</scope>
    <source>
        <strain evidence="1 2">B</strain>
    </source>
</reference>
<dbReference type="EMBL" id="DF157537">
    <property type="protein sequence ID" value="GAB69662.1"/>
    <property type="molecule type" value="Genomic_DNA"/>
</dbReference>
<proteinExistence type="predicted"/>
<evidence type="ECO:0000313" key="1">
    <source>
        <dbReference type="EMBL" id="GAB69662.1"/>
    </source>
</evidence>